<evidence type="ECO:0000256" key="1">
    <source>
        <dbReference type="ARBA" id="ARBA00022679"/>
    </source>
</evidence>
<keyword evidence="4" id="KW-1185">Reference proteome</keyword>
<dbReference type="PANTHER" id="PTHR31625">
    <property type="match status" value="1"/>
</dbReference>
<evidence type="ECO:0000313" key="3">
    <source>
        <dbReference type="EMBL" id="CAL5017817.1"/>
    </source>
</evidence>
<keyword evidence="2" id="KW-0012">Acyltransferase</keyword>
<sequence length="279" mass="29601">MSSVAPPTVRVLAVSRVAQELDAQLITRQPVQQVFLYELSSADEFPAAVRRLMGSLAAALAVFLPLAGKLVYAEDTGDVVVDCSGPGVAFFEAEVAAAAAAEVAREIQPFRPARRRPSRRRRSWCWASLVRCRSLAPGPGHAAHLAFPVDLRARLCLPAGYIGVCIKKCLASADAGDLVGGAGLLRAARAIQEAVREVGAAPLARTEAAWGERVARVPAEHLAVVAGCPVSYRLYETADFGFGKPVLADDVPLDYDGRMVLSAGRRSGEDSGFDMGPTY</sequence>
<dbReference type="Proteomes" id="UP001497457">
    <property type="component" value="Chromosome 29rd"/>
</dbReference>
<proteinExistence type="predicted"/>
<dbReference type="EMBL" id="OZ075139">
    <property type="protein sequence ID" value="CAL5017817.1"/>
    <property type="molecule type" value="Genomic_DNA"/>
</dbReference>
<dbReference type="InterPro" id="IPR023213">
    <property type="entry name" value="CAT-like_dom_sf"/>
</dbReference>
<dbReference type="AlphaFoldDB" id="A0ABC9CBB2"/>
<reference evidence="4" key="1">
    <citation type="submission" date="2024-06" db="EMBL/GenBank/DDBJ databases">
        <authorList>
            <person name="Ryan C."/>
        </authorList>
    </citation>
    <scope>NUCLEOTIDE SEQUENCE [LARGE SCALE GENOMIC DNA]</scope>
</reference>
<dbReference type="GO" id="GO:0016747">
    <property type="term" value="F:acyltransferase activity, transferring groups other than amino-acyl groups"/>
    <property type="evidence" value="ECO:0007669"/>
    <property type="project" value="UniProtKB-ARBA"/>
</dbReference>
<keyword evidence="1" id="KW-0808">Transferase</keyword>
<accession>A0ABC9CBB2</accession>
<evidence type="ECO:0000256" key="2">
    <source>
        <dbReference type="ARBA" id="ARBA00023315"/>
    </source>
</evidence>
<protein>
    <submittedName>
        <fullName evidence="3">Uncharacterized protein</fullName>
    </submittedName>
</protein>
<dbReference type="Pfam" id="PF02458">
    <property type="entry name" value="Transferase"/>
    <property type="match status" value="2"/>
</dbReference>
<name>A0ABC9CBB2_9POAL</name>
<dbReference type="Gene3D" id="3.30.559.10">
    <property type="entry name" value="Chloramphenicol acetyltransferase-like domain"/>
    <property type="match status" value="1"/>
</dbReference>
<evidence type="ECO:0000313" key="4">
    <source>
        <dbReference type="Proteomes" id="UP001497457"/>
    </source>
</evidence>
<dbReference type="InterPro" id="IPR051504">
    <property type="entry name" value="Plant_metabolite_acyltrans"/>
</dbReference>
<reference evidence="3 4" key="2">
    <citation type="submission" date="2024-10" db="EMBL/GenBank/DDBJ databases">
        <authorList>
            <person name="Ryan C."/>
        </authorList>
    </citation>
    <scope>NUCLEOTIDE SEQUENCE [LARGE SCALE GENOMIC DNA]</scope>
</reference>
<gene>
    <name evidence="3" type="ORF">URODEC1_LOCUS73954</name>
</gene>
<organism evidence="3 4">
    <name type="scientific">Urochloa decumbens</name>
    <dbReference type="NCBI Taxonomy" id="240449"/>
    <lineage>
        <taxon>Eukaryota</taxon>
        <taxon>Viridiplantae</taxon>
        <taxon>Streptophyta</taxon>
        <taxon>Embryophyta</taxon>
        <taxon>Tracheophyta</taxon>
        <taxon>Spermatophyta</taxon>
        <taxon>Magnoliopsida</taxon>
        <taxon>Liliopsida</taxon>
        <taxon>Poales</taxon>
        <taxon>Poaceae</taxon>
        <taxon>PACMAD clade</taxon>
        <taxon>Panicoideae</taxon>
        <taxon>Panicodae</taxon>
        <taxon>Paniceae</taxon>
        <taxon>Melinidinae</taxon>
        <taxon>Urochloa</taxon>
    </lineage>
</organism>